<dbReference type="AlphaFoldDB" id="A0A6H1U011"/>
<gene>
    <name evidence="2" type="ORF">HCG48_16580</name>
</gene>
<feature type="transmembrane region" description="Helical" evidence="1">
    <location>
        <begin position="75"/>
        <end position="97"/>
    </location>
</feature>
<protein>
    <submittedName>
        <fullName evidence="2">Uncharacterized protein</fullName>
    </submittedName>
</protein>
<evidence type="ECO:0000256" key="1">
    <source>
        <dbReference type="SAM" id="Phobius"/>
    </source>
</evidence>
<proteinExistence type="predicted"/>
<keyword evidence="3" id="KW-1185">Reference proteome</keyword>
<keyword evidence="1" id="KW-0472">Membrane</keyword>
<sequence length="176" mass="19268">MIRSRLLSSNPRKRHSYLAIVPLPDETAAFRAYRVLQSCGISPEHLAIVGEGYSSPQRIGLLEPWPMATAKARQFAIRIGTSGAAIALLAVAVWHWGFDYPLTLHLLSVIPACAIVGGFFGAVLGALLSFLTEGSTVGVYHHHLRQGGYLLMMEGSQKLVRRGQDVLKQYMSPKAR</sequence>
<dbReference type="EMBL" id="CP051167">
    <property type="protein sequence ID" value="QIZ71995.1"/>
    <property type="molecule type" value="Genomic_DNA"/>
</dbReference>
<reference evidence="2 3" key="1">
    <citation type="submission" date="2020-04" db="EMBL/GenBank/DDBJ databases">
        <authorList>
            <person name="Basu S."/>
            <person name="Maruthanayagam V."/>
            <person name="Chakraborty S."/>
            <person name="Pramanik A."/>
            <person name="Mukherjee J."/>
            <person name="Brink B."/>
        </authorList>
    </citation>
    <scope>NUCLEOTIDE SEQUENCE [LARGE SCALE GENOMIC DNA]</scope>
    <source>
        <strain evidence="2 3">AP17</strain>
    </source>
</reference>
<evidence type="ECO:0000313" key="2">
    <source>
        <dbReference type="EMBL" id="QIZ71995.1"/>
    </source>
</evidence>
<keyword evidence="1" id="KW-1133">Transmembrane helix</keyword>
<keyword evidence="1" id="KW-0812">Transmembrane</keyword>
<feature type="transmembrane region" description="Helical" evidence="1">
    <location>
        <begin position="109"/>
        <end position="131"/>
    </location>
</feature>
<organism evidence="2 3">
    <name type="scientific">Oxynema aestuarii AP17</name>
    <dbReference type="NCBI Taxonomy" id="2064643"/>
    <lineage>
        <taxon>Bacteria</taxon>
        <taxon>Bacillati</taxon>
        <taxon>Cyanobacteriota</taxon>
        <taxon>Cyanophyceae</taxon>
        <taxon>Oscillatoriophycideae</taxon>
        <taxon>Oscillatoriales</taxon>
        <taxon>Oscillatoriaceae</taxon>
        <taxon>Oxynema</taxon>
        <taxon>Oxynema aestuarii</taxon>
    </lineage>
</organism>
<name>A0A6H1U011_9CYAN</name>
<dbReference type="RefSeq" id="WP_168570146.1">
    <property type="nucleotide sequence ID" value="NZ_CP051167.1"/>
</dbReference>
<dbReference type="Proteomes" id="UP000500857">
    <property type="component" value="Chromosome"/>
</dbReference>
<dbReference type="KEGG" id="oxy:HCG48_16580"/>
<evidence type="ECO:0000313" key="3">
    <source>
        <dbReference type="Proteomes" id="UP000500857"/>
    </source>
</evidence>
<accession>A0A6H1U011</accession>